<reference evidence="8" key="1">
    <citation type="submission" date="2021-03" db="EMBL/GenBank/DDBJ databases">
        <title>Chromosome level genome of the anhydrobiotic midge Polypedilum vanderplanki.</title>
        <authorList>
            <person name="Yoshida Y."/>
            <person name="Kikawada T."/>
            <person name="Gusev O."/>
        </authorList>
    </citation>
    <scope>NUCLEOTIDE SEQUENCE</scope>
    <source>
        <strain evidence="8">NIAS01</strain>
        <tissue evidence="8">Whole body or cell culture</tissue>
    </source>
</reference>
<comment type="function">
    <text evidence="5">RNA helicase.</text>
</comment>
<dbReference type="OrthoDB" id="3370at2759"/>
<dbReference type="SMART" id="SM00490">
    <property type="entry name" value="HELICc"/>
    <property type="match status" value="1"/>
</dbReference>
<keyword evidence="1 5" id="KW-0547">Nucleotide-binding</keyword>
<protein>
    <recommendedName>
        <fullName evidence="5">ATP-dependent RNA helicase</fullName>
        <ecNumber evidence="5">3.6.4.13</ecNumber>
    </recommendedName>
</protein>
<keyword evidence="4 5" id="KW-0694">RNA-binding</keyword>
<evidence type="ECO:0000256" key="5">
    <source>
        <dbReference type="RuleBase" id="RU365068"/>
    </source>
</evidence>
<evidence type="ECO:0000259" key="7">
    <source>
        <dbReference type="PROSITE" id="PS51194"/>
    </source>
</evidence>
<dbReference type="CDD" id="cd17956">
    <property type="entry name" value="DEADc_DDX51"/>
    <property type="match status" value="1"/>
</dbReference>
<dbReference type="Proteomes" id="UP001107558">
    <property type="component" value="Chromosome 1"/>
</dbReference>
<proteinExistence type="inferred from homology"/>
<comment type="catalytic activity">
    <reaction evidence="5">
        <text>ATP + H2O = ADP + phosphate + H(+)</text>
        <dbReference type="Rhea" id="RHEA:13065"/>
        <dbReference type="ChEBI" id="CHEBI:15377"/>
        <dbReference type="ChEBI" id="CHEBI:15378"/>
        <dbReference type="ChEBI" id="CHEBI:30616"/>
        <dbReference type="ChEBI" id="CHEBI:43474"/>
        <dbReference type="ChEBI" id="CHEBI:456216"/>
        <dbReference type="EC" id="3.6.4.13"/>
    </reaction>
</comment>
<evidence type="ECO:0000256" key="4">
    <source>
        <dbReference type="ARBA" id="ARBA00022884"/>
    </source>
</evidence>
<dbReference type="Pfam" id="PF00271">
    <property type="entry name" value="Helicase_C"/>
    <property type="match status" value="1"/>
</dbReference>
<dbReference type="GO" id="GO:0016787">
    <property type="term" value="F:hydrolase activity"/>
    <property type="evidence" value="ECO:0007669"/>
    <property type="project" value="UniProtKB-KW"/>
</dbReference>
<gene>
    <name evidence="8" type="ORF">PVAND_009631</name>
</gene>
<dbReference type="GO" id="GO:0003723">
    <property type="term" value="F:RNA binding"/>
    <property type="evidence" value="ECO:0007669"/>
    <property type="project" value="UniProtKB-UniRule"/>
</dbReference>
<name>A0A9J6CD47_POLVA</name>
<dbReference type="PROSITE" id="PS51192">
    <property type="entry name" value="HELICASE_ATP_BIND_1"/>
    <property type="match status" value="1"/>
</dbReference>
<keyword evidence="5" id="KW-0347">Helicase</keyword>
<dbReference type="Gene3D" id="3.40.50.300">
    <property type="entry name" value="P-loop containing nucleotide triphosphate hydrolases"/>
    <property type="match status" value="2"/>
</dbReference>
<organism evidence="8 9">
    <name type="scientific">Polypedilum vanderplanki</name>
    <name type="common">Sleeping chironomid midge</name>
    <dbReference type="NCBI Taxonomy" id="319348"/>
    <lineage>
        <taxon>Eukaryota</taxon>
        <taxon>Metazoa</taxon>
        <taxon>Ecdysozoa</taxon>
        <taxon>Arthropoda</taxon>
        <taxon>Hexapoda</taxon>
        <taxon>Insecta</taxon>
        <taxon>Pterygota</taxon>
        <taxon>Neoptera</taxon>
        <taxon>Endopterygota</taxon>
        <taxon>Diptera</taxon>
        <taxon>Nematocera</taxon>
        <taxon>Chironomoidea</taxon>
        <taxon>Chironomidae</taxon>
        <taxon>Chironominae</taxon>
        <taxon>Polypedilum</taxon>
        <taxon>Polypedilum</taxon>
    </lineage>
</organism>
<dbReference type="GO" id="GO:0005524">
    <property type="term" value="F:ATP binding"/>
    <property type="evidence" value="ECO:0007669"/>
    <property type="project" value="UniProtKB-UniRule"/>
</dbReference>
<dbReference type="GO" id="GO:0003724">
    <property type="term" value="F:RNA helicase activity"/>
    <property type="evidence" value="ECO:0007669"/>
    <property type="project" value="UniProtKB-EC"/>
</dbReference>
<evidence type="ECO:0000259" key="6">
    <source>
        <dbReference type="PROSITE" id="PS51192"/>
    </source>
</evidence>
<evidence type="ECO:0000313" key="8">
    <source>
        <dbReference type="EMBL" id="KAG5680105.1"/>
    </source>
</evidence>
<feature type="domain" description="Helicase C-terminal" evidence="7">
    <location>
        <begin position="416"/>
        <end position="585"/>
    </location>
</feature>
<dbReference type="InterPro" id="IPR001650">
    <property type="entry name" value="Helicase_C-like"/>
</dbReference>
<evidence type="ECO:0000313" key="9">
    <source>
        <dbReference type="Proteomes" id="UP001107558"/>
    </source>
</evidence>
<sequence length="668" mass="77334">MDLFVINRYDESKPEIDSKSREEKILEKLQKKIKNKKLKKDDSFIIEDKNSIKEEVPIEKINEEKSEIKDEENVSQMEIENSESSKIKEEMHEVEQFTVLGEQKFEEPQAIEMILPYWLANPEILKSDLSVPGKAVSELNYINEILRKNLCTLKVKNLFPVQEKLIPWILNVNKKPIPFRPKDVCVSASTGSGKTLAYAVPIVQHLIENKVECKITALIMLPVFELATQVAQVFEKLCNNLKVRSLLLSKHRDFVNEQHLVIEKTSDGKFNSKVDIIISTGGRLVEHLFYTEGFDLRSLKFLVVDEADHAMSQVHNDWYHHLIQHLGIKDELQSNRLSYRDLISLVKDDGSFKIPQKLLFSATLSQDPEKISTFNLFQPKLFTTTDNKEDLIKYQERKLQENQRGAFIGKYTTPAELKEFYTITEYKLKPLTLYALIKKNNWRKFLCFTNTIETSHRLSFVLQMLFGKELAIEELSSLLPVKIRQRMLQKFSNGEVNGLICTDALARGIDVPKVDVVISYDFPKLIKTYIHRVGRTARGGNQGIAVTIIAPDQIKYFERMIQTANKQKVQEIKSDRVFEEENALNFANAQKKLRKALEIEEKERKNVSKPTGLSLFEKLQKQVKPIETNTDIVPESWKIENIKNEPINQKKNFKMKDKKFKKNVSVAN</sequence>
<dbReference type="InterPro" id="IPR027417">
    <property type="entry name" value="P-loop_NTPase"/>
</dbReference>
<dbReference type="SMART" id="SM00487">
    <property type="entry name" value="DEXDc"/>
    <property type="match status" value="1"/>
</dbReference>
<dbReference type="InterPro" id="IPR014001">
    <property type="entry name" value="Helicase_ATP-bd"/>
</dbReference>
<evidence type="ECO:0000256" key="1">
    <source>
        <dbReference type="ARBA" id="ARBA00022741"/>
    </source>
</evidence>
<evidence type="ECO:0000256" key="3">
    <source>
        <dbReference type="ARBA" id="ARBA00022840"/>
    </source>
</evidence>
<dbReference type="Pfam" id="PF00270">
    <property type="entry name" value="DEAD"/>
    <property type="match status" value="1"/>
</dbReference>
<dbReference type="EMBL" id="JADBJN010000001">
    <property type="protein sequence ID" value="KAG5680105.1"/>
    <property type="molecule type" value="Genomic_DNA"/>
</dbReference>
<feature type="domain" description="Helicase ATP-binding" evidence="6">
    <location>
        <begin position="175"/>
        <end position="382"/>
    </location>
</feature>
<accession>A0A9J6CD47</accession>
<comment type="caution">
    <text evidence="8">The sequence shown here is derived from an EMBL/GenBank/DDBJ whole genome shotgun (WGS) entry which is preliminary data.</text>
</comment>
<dbReference type="CDD" id="cd18787">
    <property type="entry name" value="SF2_C_DEAD"/>
    <property type="match status" value="1"/>
</dbReference>
<dbReference type="SUPFAM" id="SSF52540">
    <property type="entry name" value="P-loop containing nucleoside triphosphate hydrolases"/>
    <property type="match status" value="1"/>
</dbReference>
<keyword evidence="3 5" id="KW-0067">ATP-binding</keyword>
<comment type="domain">
    <text evidence="5">The Q motif is unique to and characteristic of the DEAD box family of RNA helicases and controls ATP binding and hydrolysis.</text>
</comment>
<dbReference type="PROSITE" id="PS51194">
    <property type="entry name" value="HELICASE_CTER"/>
    <property type="match status" value="1"/>
</dbReference>
<dbReference type="PANTHER" id="PTHR24031">
    <property type="entry name" value="RNA HELICASE"/>
    <property type="match status" value="1"/>
</dbReference>
<dbReference type="EC" id="3.6.4.13" evidence="5"/>
<keyword evidence="9" id="KW-1185">Reference proteome</keyword>
<evidence type="ECO:0000256" key="2">
    <source>
        <dbReference type="ARBA" id="ARBA00022801"/>
    </source>
</evidence>
<keyword evidence="2 5" id="KW-0378">Hydrolase</keyword>
<dbReference type="InterPro" id="IPR011545">
    <property type="entry name" value="DEAD/DEAH_box_helicase_dom"/>
</dbReference>
<comment type="similarity">
    <text evidence="5">Belongs to the DEAD box helicase family.</text>
</comment>
<dbReference type="AlphaFoldDB" id="A0A9J6CD47"/>